<dbReference type="InterPro" id="IPR008926">
    <property type="entry name" value="RNR_R1-su_N"/>
</dbReference>
<sequence>MKKKKTNGVRTKPEPLSLETLKFTPYPEVRREVFNKVGKMPTFPKDLPKGVWTEQAVKVLEERYLVKDTRGKIVETPDELCWRVAWEIASADARWGAKRKEVFELTREYFKILAISRSKKGSI</sequence>
<dbReference type="Gene3D" id="3.20.70.20">
    <property type="match status" value="1"/>
</dbReference>
<dbReference type="GO" id="GO:0009263">
    <property type="term" value="P:deoxyribonucleotide biosynthetic process"/>
    <property type="evidence" value="ECO:0007669"/>
    <property type="project" value="UniProtKB-KW"/>
</dbReference>
<reference evidence="3 4" key="1">
    <citation type="journal article" date="2016" name="Nat. Commun.">
        <title>Thousands of microbial genomes shed light on interconnected biogeochemical processes in an aquifer system.</title>
        <authorList>
            <person name="Anantharaman K."/>
            <person name="Brown C.T."/>
            <person name="Hug L.A."/>
            <person name="Sharon I."/>
            <person name="Castelle C.J."/>
            <person name="Probst A.J."/>
            <person name="Thomas B.C."/>
            <person name="Singh A."/>
            <person name="Wilkins M.J."/>
            <person name="Karaoz U."/>
            <person name="Brodie E.L."/>
            <person name="Williams K.H."/>
            <person name="Hubbard S.S."/>
            <person name="Banfield J.F."/>
        </authorList>
    </citation>
    <scope>NUCLEOTIDE SEQUENCE [LARGE SCALE GENOMIC DNA]</scope>
</reference>
<dbReference type="SUPFAM" id="SSF48168">
    <property type="entry name" value="R1 subunit of ribonucleotide reductase, N-terminal domain"/>
    <property type="match status" value="1"/>
</dbReference>
<dbReference type="GO" id="GO:0005524">
    <property type="term" value="F:ATP binding"/>
    <property type="evidence" value="ECO:0007669"/>
    <property type="project" value="InterPro"/>
</dbReference>
<protein>
    <recommendedName>
        <fullName evidence="2">Ribonucleotide reductase large subunit N-terminal domain-containing protein</fullName>
    </recommendedName>
</protein>
<gene>
    <name evidence="3" type="ORF">A2129_02880</name>
</gene>
<dbReference type="GO" id="GO:0004748">
    <property type="term" value="F:ribonucleoside-diphosphate reductase activity, thioredoxin disulfide as acceptor"/>
    <property type="evidence" value="ECO:0007669"/>
    <property type="project" value="InterPro"/>
</dbReference>
<accession>A0A1F7WXX7</accession>
<feature type="domain" description="Ribonucleotide reductase large subunit N-terminal" evidence="2">
    <location>
        <begin position="53"/>
        <end position="111"/>
    </location>
</feature>
<dbReference type="EMBL" id="MGFN01000003">
    <property type="protein sequence ID" value="OGM07712.1"/>
    <property type="molecule type" value="Genomic_DNA"/>
</dbReference>
<name>A0A1F7WXX7_9BACT</name>
<evidence type="ECO:0000259" key="2">
    <source>
        <dbReference type="Pfam" id="PF00317"/>
    </source>
</evidence>
<dbReference type="InterPro" id="IPR013509">
    <property type="entry name" value="RNR_lsu_N"/>
</dbReference>
<evidence type="ECO:0000256" key="1">
    <source>
        <dbReference type="ARBA" id="ARBA00023116"/>
    </source>
</evidence>
<evidence type="ECO:0000313" key="4">
    <source>
        <dbReference type="Proteomes" id="UP000177737"/>
    </source>
</evidence>
<dbReference type="Proteomes" id="UP000177737">
    <property type="component" value="Unassembled WGS sequence"/>
</dbReference>
<keyword evidence="1" id="KW-0215">Deoxyribonucleotide synthesis</keyword>
<dbReference type="AlphaFoldDB" id="A0A1F7WXX7"/>
<proteinExistence type="predicted"/>
<organism evidence="3 4">
    <name type="scientific">Candidatus Woesebacteria bacterium GWC1_42_13</name>
    <dbReference type="NCBI Taxonomy" id="1802475"/>
    <lineage>
        <taxon>Bacteria</taxon>
        <taxon>Candidatus Woeseibacteriota</taxon>
    </lineage>
</organism>
<comment type="caution">
    <text evidence="3">The sequence shown here is derived from an EMBL/GenBank/DDBJ whole genome shotgun (WGS) entry which is preliminary data.</text>
</comment>
<evidence type="ECO:0000313" key="3">
    <source>
        <dbReference type="EMBL" id="OGM07712.1"/>
    </source>
</evidence>
<dbReference type="Pfam" id="PF00317">
    <property type="entry name" value="Ribonuc_red_lgN"/>
    <property type="match status" value="1"/>
</dbReference>